<feature type="region of interest" description="Disordered" evidence="1">
    <location>
        <begin position="139"/>
        <end position="166"/>
    </location>
</feature>
<gene>
    <name evidence="2" type="ORF">PG991_008676</name>
</gene>
<name>A0ABR1RLF7_9PEZI</name>
<dbReference type="Proteomes" id="UP001396898">
    <property type="component" value="Unassembled WGS sequence"/>
</dbReference>
<keyword evidence="3" id="KW-1185">Reference proteome</keyword>
<evidence type="ECO:0000313" key="3">
    <source>
        <dbReference type="Proteomes" id="UP001396898"/>
    </source>
</evidence>
<evidence type="ECO:0000313" key="2">
    <source>
        <dbReference type="EMBL" id="KAK8015788.1"/>
    </source>
</evidence>
<comment type="caution">
    <text evidence="2">The sequence shown here is derived from an EMBL/GenBank/DDBJ whole genome shotgun (WGS) entry which is preliminary data.</text>
</comment>
<sequence>MGAIEYRANVESGEVPVDCHDRVLRIAFIYSDHGLWDGNGAFDVVDKLHARGWSFGPEDLRFNRTLDMFYIAQIAAGIYRSSDQCEGDFPSADDFDAFYVQHYPALHQDAWREYYSPTFLAQTSSARFYRLPNLRDLPDASDPLCQPRHKGKRPATSPSFPTGRTTSVHPYSETQARFWLKHFSLDSPNNPSCPSNSREAWNHNQASLEVAQGAIDVWAWEAHYSRERWEEAALVDDATFLEPDLDGTRPSEIWWCGWPDGAGVSMSARWRGWEPEMGSEEEIAFLAAVAAKETEGVENDDGDGLDYAVRSHILLAVMRVAELQMEPETEQHVGDLKRRMADAGRIDESRTETWVQQALVIIKPYVHRWRQGGYAAIAGQSELLRHILVENGQLFARWRLSPTSKEFDFTLKPRA</sequence>
<accession>A0ABR1RLF7</accession>
<reference evidence="2 3" key="1">
    <citation type="submission" date="2023-01" db="EMBL/GenBank/DDBJ databases">
        <title>Analysis of 21 Apiospora genomes using comparative genomics revels a genus with tremendous synthesis potential of carbohydrate active enzymes and secondary metabolites.</title>
        <authorList>
            <person name="Sorensen T."/>
        </authorList>
    </citation>
    <scope>NUCLEOTIDE SEQUENCE [LARGE SCALE GENOMIC DNA]</scope>
    <source>
        <strain evidence="2 3">CBS 20057</strain>
    </source>
</reference>
<evidence type="ECO:0000256" key="1">
    <source>
        <dbReference type="SAM" id="MobiDB-lite"/>
    </source>
</evidence>
<feature type="compositionally biased region" description="Polar residues" evidence="1">
    <location>
        <begin position="156"/>
        <end position="166"/>
    </location>
</feature>
<protein>
    <submittedName>
        <fullName evidence="2">J domain-containing protein 1</fullName>
    </submittedName>
</protein>
<dbReference type="EMBL" id="JAQQWI010000012">
    <property type="protein sequence ID" value="KAK8015788.1"/>
    <property type="molecule type" value="Genomic_DNA"/>
</dbReference>
<proteinExistence type="predicted"/>
<organism evidence="2 3">
    <name type="scientific">Apiospora marii</name>
    <dbReference type="NCBI Taxonomy" id="335849"/>
    <lineage>
        <taxon>Eukaryota</taxon>
        <taxon>Fungi</taxon>
        <taxon>Dikarya</taxon>
        <taxon>Ascomycota</taxon>
        <taxon>Pezizomycotina</taxon>
        <taxon>Sordariomycetes</taxon>
        <taxon>Xylariomycetidae</taxon>
        <taxon>Amphisphaeriales</taxon>
        <taxon>Apiosporaceae</taxon>
        <taxon>Apiospora</taxon>
    </lineage>
</organism>